<dbReference type="Gene3D" id="3.30.420.40">
    <property type="match status" value="2"/>
</dbReference>
<protein>
    <submittedName>
        <fullName evidence="1">Polyphosphate glucokinase</fullName>
    </submittedName>
</protein>
<keyword evidence="1" id="KW-0808">Transferase</keyword>
<dbReference type="AlphaFoldDB" id="A0A1G7ZC69"/>
<dbReference type="STRING" id="83767.SAMN05660652_01132"/>
<dbReference type="InterPro" id="IPR000600">
    <property type="entry name" value="ROK"/>
</dbReference>
<evidence type="ECO:0000313" key="1">
    <source>
        <dbReference type="EMBL" id="SDH06215.1"/>
    </source>
</evidence>
<reference evidence="1 2" key="1">
    <citation type="submission" date="2016-10" db="EMBL/GenBank/DDBJ databases">
        <authorList>
            <person name="de Groot N.N."/>
        </authorList>
    </citation>
    <scope>NUCLEOTIDE SEQUENCE [LARGE SCALE GENOMIC DNA]</scope>
    <source>
        <strain evidence="1 2">DSM 5885</strain>
    </source>
</reference>
<dbReference type="GO" id="GO:0016301">
    <property type="term" value="F:kinase activity"/>
    <property type="evidence" value="ECO:0007669"/>
    <property type="project" value="UniProtKB-KW"/>
</dbReference>
<dbReference type="CDD" id="cd24058">
    <property type="entry name" value="ASKHA_NBD_ROK_PPGK"/>
    <property type="match status" value="1"/>
</dbReference>
<proteinExistence type="predicted"/>
<dbReference type="Proteomes" id="UP000198607">
    <property type="component" value="Unassembled WGS sequence"/>
</dbReference>
<dbReference type="Pfam" id="PF00480">
    <property type="entry name" value="ROK"/>
    <property type="match status" value="1"/>
</dbReference>
<name>A0A1G7ZC69_9RHOO</name>
<keyword evidence="2" id="KW-1185">Reference proteome</keyword>
<dbReference type="EMBL" id="FNCY01000003">
    <property type="protein sequence ID" value="SDH06215.1"/>
    <property type="molecule type" value="Genomic_DNA"/>
</dbReference>
<gene>
    <name evidence="1" type="ORF">SAMN05660652_01132</name>
</gene>
<keyword evidence="1" id="KW-0418">Kinase</keyword>
<dbReference type="InterPro" id="IPR043129">
    <property type="entry name" value="ATPase_NBD"/>
</dbReference>
<evidence type="ECO:0000313" key="2">
    <source>
        <dbReference type="Proteomes" id="UP000198607"/>
    </source>
</evidence>
<sequence length="307" mass="32315">MSGRPGARGEVHFPTVRGLCGSVPCRLDLRGIKRETRGYRDKQGKGVQILGVDVGGTGIKAAIIETADGTLLSERIRFRTPRPATPASVAEALAELVGHIGWKGPVGLGFPAAIQHGVVRTAANIDASFIGLSAADHFSQATGCEVFVANDADVAGLAEMRFGAGRGQAGVVLIVTIGTGLGTALFSDGHLLPNTELGHILLRNGQEAEHYASEAVRVNKELKWRPWGDRLNLYLLTMEQLFWPDRIILGGGVSAKLYKYAASLTTQAPVVAASFLNQAGIVGAALFAEAELQRRAGAESGSVQQQG</sequence>
<accession>A0A1G7ZC69</accession>
<dbReference type="PANTHER" id="PTHR18964">
    <property type="entry name" value="ROK (REPRESSOR, ORF, KINASE) FAMILY"/>
    <property type="match status" value="1"/>
</dbReference>
<dbReference type="SUPFAM" id="SSF53067">
    <property type="entry name" value="Actin-like ATPase domain"/>
    <property type="match status" value="1"/>
</dbReference>
<organism evidence="1 2">
    <name type="scientific">Propionivibrio dicarboxylicus</name>
    <dbReference type="NCBI Taxonomy" id="83767"/>
    <lineage>
        <taxon>Bacteria</taxon>
        <taxon>Pseudomonadati</taxon>
        <taxon>Pseudomonadota</taxon>
        <taxon>Betaproteobacteria</taxon>
        <taxon>Rhodocyclales</taxon>
        <taxon>Rhodocyclaceae</taxon>
        <taxon>Propionivibrio</taxon>
    </lineage>
</organism>
<dbReference type="PANTHER" id="PTHR18964:SF146">
    <property type="entry name" value="POLYPHOSPHATE GLUCOKINASE"/>
    <property type="match status" value="1"/>
</dbReference>
<dbReference type="NCBIfam" id="NF045942">
    <property type="entry name" value="PolPhglucPhase"/>
    <property type="match status" value="1"/>
</dbReference>